<dbReference type="AlphaFoldDB" id="A0A6A0HEN5"/>
<dbReference type="Gene3D" id="1.10.1450.10">
    <property type="entry name" value="Tetraspanin"/>
    <property type="match status" value="1"/>
</dbReference>
<evidence type="ECO:0000256" key="4">
    <source>
        <dbReference type="ARBA" id="ARBA00023136"/>
    </source>
</evidence>
<dbReference type="PANTHER" id="PTHR19282:SF554">
    <property type="entry name" value="ANTIGEN, PUTATIVE-RELATED"/>
    <property type="match status" value="1"/>
</dbReference>
<feature type="compositionally biased region" description="Polar residues" evidence="5">
    <location>
        <begin position="312"/>
        <end position="323"/>
    </location>
</feature>
<dbReference type="InterPro" id="IPR008952">
    <property type="entry name" value="Tetraspanin_EC2_sf"/>
</dbReference>
<comment type="subcellular location">
    <subcellularLocation>
        <location evidence="1">Membrane</location>
        <topology evidence="1">Multi-pass membrane protein</topology>
    </subcellularLocation>
</comment>
<protein>
    <recommendedName>
        <fullName evidence="8">Tetraspanin</fullName>
    </recommendedName>
</protein>
<feature type="transmembrane region" description="Helical" evidence="6">
    <location>
        <begin position="86"/>
        <end position="107"/>
    </location>
</feature>
<keyword evidence="4 6" id="KW-0472">Membrane</keyword>
<dbReference type="InterPro" id="IPR018499">
    <property type="entry name" value="Tetraspanin/Peripherin"/>
</dbReference>
<gene>
    <name evidence="7" type="ORF">HAZT_HAZT007405</name>
</gene>
<feature type="transmembrane region" description="Helical" evidence="6">
    <location>
        <begin position="235"/>
        <end position="257"/>
    </location>
</feature>
<evidence type="ECO:0000256" key="3">
    <source>
        <dbReference type="ARBA" id="ARBA00022989"/>
    </source>
</evidence>
<keyword evidence="3 6" id="KW-1133">Transmembrane helix</keyword>
<keyword evidence="2 6" id="KW-0812">Transmembrane</keyword>
<reference evidence="7" key="3">
    <citation type="submission" date="2019-06" db="EMBL/GenBank/DDBJ databases">
        <authorList>
            <person name="Poynton C."/>
            <person name="Hasenbein S."/>
            <person name="Benoit J.B."/>
            <person name="Sepulveda M.S."/>
            <person name="Poelchau M.F."/>
            <person name="Murali S.C."/>
            <person name="Chen S."/>
            <person name="Glastad K.M."/>
            <person name="Werren J.H."/>
            <person name="Vineis J.H."/>
            <person name="Bowen J.L."/>
            <person name="Friedrich M."/>
            <person name="Jones J."/>
            <person name="Robertson H.M."/>
            <person name="Feyereisen R."/>
            <person name="Mechler-Hickson A."/>
            <person name="Mathers N."/>
            <person name="Lee C.E."/>
            <person name="Colbourne J.K."/>
            <person name="Biales A."/>
            <person name="Johnston J.S."/>
            <person name="Wellborn G.A."/>
            <person name="Rosendale A.J."/>
            <person name="Cridge A.G."/>
            <person name="Munoz-Torres M.C."/>
            <person name="Bain P.A."/>
            <person name="Manny A.R."/>
            <person name="Major K.M."/>
            <person name="Lambert F.N."/>
            <person name="Vulpe C.D."/>
            <person name="Tuck P."/>
            <person name="Blalock B.J."/>
            <person name="Lin Y.-Y."/>
            <person name="Smith M.E."/>
            <person name="Ochoa-Acuna H."/>
            <person name="Chen M.-J.M."/>
            <person name="Childers C.P."/>
            <person name="Qu J."/>
            <person name="Dugan S."/>
            <person name="Lee S.L."/>
            <person name="Chao H."/>
            <person name="Dinh H."/>
            <person name="Han Y."/>
            <person name="Doddapaneni H."/>
            <person name="Worley K.C."/>
            <person name="Muzny D.M."/>
            <person name="Gibbs R.A."/>
            <person name="Richards S."/>
        </authorList>
    </citation>
    <scope>NUCLEOTIDE SEQUENCE</scope>
    <source>
        <strain evidence="7">HAZT.00-mixed</strain>
        <tissue evidence="7">Whole organism</tissue>
    </source>
</reference>
<feature type="transmembrane region" description="Helical" evidence="6">
    <location>
        <begin position="53"/>
        <end position="74"/>
    </location>
</feature>
<dbReference type="GO" id="GO:0005886">
    <property type="term" value="C:plasma membrane"/>
    <property type="evidence" value="ECO:0007669"/>
    <property type="project" value="TreeGrafter"/>
</dbReference>
<dbReference type="EMBL" id="JQDR03001120">
    <property type="protein sequence ID" value="KAA0203661.1"/>
    <property type="molecule type" value="Genomic_DNA"/>
</dbReference>
<reference evidence="7" key="2">
    <citation type="journal article" date="2018" name="Environ. Sci. Technol.">
        <title>The Toxicogenome of Hyalella azteca: A Model for Sediment Ecotoxicology and Evolutionary Toxicology.</title>
        <authorList>
            <person name="Poynton H.C."/>
            <person name="Hasenbein S."/>
            <person name="Benoit J.B."/>
            <person name="Sepulveda M.S."/>
            <person name="Poelchau M.F."/>
            <person name="Hughes D.S.T."/>
            <person name="Murali S.C."/>
            <person name="Chen S."/>
            <person name="Glastad K.M."/>
            <person name="Goodisman M.A.D."/>
            <person name="Werren J.H."/>
            <person name="Vineis J.H."/>
            <person name="Bowen J.L."/>
            <person name="Friedrich M."/>
            <person name="Jones J."/>
            <person name="Robertson H.M."/>
            <person name="Feyereisen R."/>
            <person name="Mechler-Hickson A."/>
            <person name="Mathers N."/>
            <person name="Lee C.E."/>
            <person name="Colbourne J.K."/>
            <person name="Biales A."/>
            <person name="Johnston J.S."/>
            <person name="Wellborn G.A."/>
            <person name="Rosendale A.J."/>
            <person name="Cridge A.G."/>
            <person name="Munoz-Torres M.C."/>
            <person name="Bain P.A."/>
            <person name="Manny A.R."/>
            <person name="Major K.M."/>
            <person name="Lambert F.N."/>
            <person name="Vulpe C.D."/>
            <person name="Tuck P."/>
            <person name="Blalock B.J."/>
            <person name="Lin Y.Y."/>
            <person name="Smith M.E."/>
            <person name="Ochoa-Acuna H."/>
            <person name="Chen M.M."/>
            <person name="Childers C.P."/>
            <person name="Qu J."/>
            <person name="Dugan S."/>
            <person name="Lee S.L."/>
            <person name="Chao H."/>
            <person name="Dinh H."/>
            <person name="Han Y."/>
            <person name="Doddapaneni H."/>
            <person name="Worley K.C."/>
            <person name="Muzny D.M."/>
            <person name="Gibbs R.A."/>
            <person name="Richards S."/>
        </authorList>
    </citation>
    <scope>NUCLEOTIDE SEQUENCE</scope>
    <source>
        <strain evidence="7">HAZT.00-mixed</strain>
        <tissue evidence="7">Whole organism</tissue>
    </source>
</reference>
<feature type="transmembrane region" description="Helical" evidence="6">
    <location>
        <begin position="12"/>
        <end position="33"/>
    </location>
</feature>
<feature type="compositionally biased region" description="Polar residues" evidence="5">
    <location>
        <begin position="333"/>
        <end position="343"/>
    </location>
</feature>
<comment type="caution">
    <text evidence="7">The sequence shown here is derived from an EMBL/GenBank/DDBJ whole genome shotgun (WGS) entry which is preliminary data.</text>
</comment>
<dbReference type="Proteomes" id="UP000711488">
    <property type="component" value="Unassembled WGS sequence"/>
</dbReference>
<name>A0A6A0HEN5_HYAAZ</name>
<feature type="compositionally biased region" description="Polar residues" evidence="5">
    <location>
        <begin position="379"/>
        <end position="389"/>
    </location>
</feature>
<dbReference type="CDD" id="cd03127">
    <property type="entry name" value="tetraspanin_LEL"/>
    <property type="match status" value="1"/>
</dbReference>
<feature type="compositionally biased region" description="Basic and acidic residues" evidence="5">
    <location>
        <begin position="392"/>
        <end position="403"/>
    </location>
</feature>
<feature type="region of interest" description="Disordered" evidence="5">
    <location>
        <begin position="376"/>
        <end position="434"/>
    </location>
</feature>
<evidence type="ECO:0000256" key="5">
    <source>
        <dbReference type="SAM" id="MobiDB-lite"/>
    </source>
</evidence>
<accession>A0A6A0HEN5</accession>
<dbReference type="PANTHER" id="PTHR19282">
    <property type="entry name" value="TETRASPANIN"/>
    <property type="match status" value="1"/>
</dbReference>
<dbReference type="Pfam" id="PF00335">
    <property type="entry name" value="Tetraspanin"/>
    <property type="match status" value="1"/>
</dbReference>
<evidence type="ECO:0000256" key="6">
    <source>
        <dbReference type="SAM" id="Phobius"/>
    </source>
</evidence>
<reference evidence="7" key="1">
    <citation type="submission" date="2014-08" db="EMBL/GenBank/DDBJ databases">
        <authorList>
            <person name="Murali S."/>
            <person name="Richards S."/>
            <person name="Bandaranaike D."/>
            <person name="Bellair M."/>
            <person name="Blankenburg K."/>
            <person name="Chao H."/>
            <person name="Dinh H."/>
            <person name="Doddapaneni H."/>
            <person name="Dugan-Rocha S."/>
            <person name="Elkadiri S."/>
            <person name="Gnanaolivu R."/>
            <person name="Hughes D."/>
            <person name="Lee S."/>
            <person name="Li M."/>
            <person name="Ming W."/>
            <person name="Munidasa M."/>
            <person name="Muniz J."/>
            <person name="Nguyen L."/>
            <person name="Osuji N."/>
            <person name="Pu L.-L."/>
            <person name="Puazo M."/>
            <person name="Skinner E."/>
            <person name="Qu C."/>
            <person name="Quiroz J."/>
            <person name="Raj R."/>
            <person name="Weissenberger G."/>
            <person name="Xin Y."/>
            <person name="Zou X."/>
            <person name="Han Y."/>
            <person name="Worley K."/>
            <person name="Muzny D."/>
            <person name="Gibbs R."/>
        </authorList>
    </citation>
    <scope>NUCLEOTIDE SEQUENCE</scope>
    <source>
        <strain evidence="7">HAZT.00-mixed</strain>
        <tissue evidence="7">Whole organism</tissue>
    </source>
</reference>
<dbReference type="SUPFAM" id="SSF48652">
    <property type="entry name" value="Tetraspanin"/>
    <property type="match status" value="1"/>
</dbReference>
<sequence>MFLQKAMRYYRLWIYTCNAVLFASVLVLVAVALHTVTHSYFPLLPGPPAYDPTYLYAYLALFLQAGVVQALGCLGALRLSQKLLNIYWFCLVMLLIGDLVVGLVWFWRFPKLSVKLNDSMNISLYQYRHDDSLTAAWDRLQATEKCCGIKSPEDYAFTRWGRRTGNVPASCCVYKGASEVQSDQAARHIPHQQMVPRSEKPNRNKNLTCQRNDHRPYEQGCERALKNWMHSSAEFLMILGFCVITFIKLCFVGILRFEIQEMIEKIKVLQGESANTPDPELAAALGFALPGVQRETDILGGCGPEPEEDNGDQQTQGVGNQAVQKLDMKDQPVEQTGNGSSSIGIKDEPQRKTSILDSSMSPQPFVRSNVLQAFDTGADSDTNSHTALITETPERRQKQYLHEKTKHNGNNNEAPTPASDSPLQHLFHVRQTQI</sequence>
<feature type="region of interest" description="Disordered" evidence="5">
    <location>
        <begin position="298"/>
        <end position="349"/>
    </location>
</feature>
<proteinExistence type="predicted"/>
<evidence type="ECO:0008006" key="8">
    <source>
        <dbReference type="Google" id="ProtNLM"/>
    </source>
</evidence>
<feature type="compositionally biased region" description="Polar residues" evidence="5">
    <location>
        <begin position="408"/>
        <end position="422"/>
    </location>
</feature>
<evidence type="ECO:0000313" key="7">
    <source>
        <dbReference type="EMBL" id="KAA0203661.1"/>
    </source>
</evidence>
<evidence type="ECO:0000256" key="2">
    <source>
        <dbReference type="ARBA" id="ARBA00022692"/>
    </source>
</evidence>
<organism evidence="7">
    <name type="scientific">Hyalella azteca</name>
    <name type="common">Amphipod</name>
    <dbReference type="NCBI Taxonomy" id="294128"/>
    <lineage>
        <taxon>Eukaryota</taxon>
        <taxon>Metazoa</taxon>
        <taxon>Ecdysozoa</taxon>
        <taxon>Arthropoda</taxon>
        <taxon>Crustacea</taxon>
        <taxon>Multicrustacea</taxon>
        <taxon>Malacostraca</taxon>
        <taxon>Eumalacostraca</taxon>
        <taxon>Peracarida</taxon>
        <taxon>Amphipoda</taxon>
        <taxon>Senticaudata</taxon>
        <taxon>Talitrida</taxon>
        <taxon>Talitroidea</taxon>
        <taxon>Hyalellidae</taxon>
        <taxon>Hyalella</taxon>
    </lineage>
</organism>
<evidence type="ECO:0000256" key="1">
    <source>
        <dbReference type="ARBA" id="ARBA00004141"/>
    </source>
</evidence>